<evidence type="ECO:0000256" key="1">
    <source>
        <dbReference type="SAM" id="MobiDB-lite"/>
    </source>
</evidence>
<dbReference type="PANTHER" id="PTHR45589">
    <property type="entry name" value="WD REPEAT DOMAIN 62, ISOFORM G"/>
    <property type="match status" value="1"/>
</dbReference>
<organism evidence="2 3">
    <name type="scientific">Vermiconidia calcicola</name>
    <dbReference type="NCBI Taxonomy" id="1690605"/>
    <lineage>
        <taxon>Eukaryota</taxon>
        <taxon>Fungi</taxon>
        <taxon>Dikarya</taxon>
        <taxon>Ascomycota</taxon>
        <taxon>Pezizomycotina</taxon>
        <taxon>Dothideomycetes</taxon>
        <taxon>Dothideomycetidae</taxon>
        <taxon>Mycosphaerellales</taxon>
        <taxon>Extremaceae</taxon>
        <taxon>Vermiconidia</taxon>
    </lineage>
</organism>
<feature type="region of interest" description="Disordered" evidence="1">
    <location>
        <begin position="1061"/>
        <end position="1094"/>
    </location>
</feature>
<dbReference type="AlphaFoldDB" id="A0AAV9PWX5"/>
<gene>
    <name evidence="2" type="ORF">LTR25_010258</name>
</gene>
<feature type="compositionally biased region" description="Polar residues" evidence="1">
    <location>
        <begin position="996"/>
        <end position="1014"/>
    </location>
</feature>
<dbReference type="InterPro" id="IPR015943">
    <property type="entry name" value="WD40/YVTN_repeat-like_dom_sf"/>
</dbReference>
<reference evidence="2 3" key="1">
    <citation type="submission" date="2023-06" db="EMBL/GenBank/DDBJ databases">
        <title>Black Yeasts Isolated from many extreme environments.</title>
        <authorList>
            <person name="Coleine C."/>
            <person name="Stajich J.E."/>
            <person name="Selbmann L."/>
        </authorList>
    </citation>
    <scope>NUCLEOTIDE SEQUENCE [LARGE SCALE GENOMIC DNA]</scope>
    <source>
        <strain evidence="2 3">CCFEE 5887</strain>
    </source>
</reference>
<feature type="compositionally biased region" description="Polar residues" evidence="1">
    <location>
        <begin position="111"/>
        <end position="120"/>
    </location>
</feature>
<sequence length="1129" mass="122984">MAAHHYGLRSRLNTQTPSQRATPTGSPFLPKTPSGLSRKARSSDIALQLQRVIGTTTTSPNGLTCCPSTNTYAYCAGAVAVLARLESDNAPSHRYFKARPTAPSLHPPTSHYESSPANTPSKRRISTFTPRKGQDEYTNGSFGREWLDESGGQTWTARERIKSASCVALSQDGRWLAVGESGYNPRVLLFSTAEDVSCELPTSIISDHTYGVRCIAFSSDMKYLATLGNLNDGFLFVWSLNSKTGQLTLHSANKCTTNVCDMTWRGNALITVGTRHIKIWQAKETAKPSSPTKKPRFFRASDAYGTSPGPAPGPAPLQGRNCLLGSMGDSTFTCVAAVDDCLAVVGTETGHLCLVDTSQTVLELRILKKIDLLISSVAYLADSKRLLLGTSHGLQFEDFDLLLKSGVDSPSRGPRRKPPRLSSIRRSLGLVRQTAKSVTAIGTLPDRIITLDNDGSLQIQPSESNDSNELPPTFAAHNSIVLGVQTLPDFAGLGDFFTWSKNGEIKFWSSQGALIRQESVDLDDAGTDMNDCENELTRARYVSDLNCFVVGDRFGLLKLIKTRDWENAQTIRAHSAEITSITSHGPQALVATCSRDRMVQLFRVIGDSFELLQTMDDHVGSVNQALFVQDGEKLLSCSTDRSLVIRDRIHRDKDGLQTPAYLTTKVLTLKGSPLSMTMSTENLLLVSSMDRRVTHVDISTASLTESFKVGDLENEDTVSLNSIVCSTSPESTDGSQRLLIGYCSMDKSIRVYNEKNMALLGRESGHTEGVSDIALLGQSGQDYNGSRQCTIVSTGLDGTIMIWRVSKTASASSQDFQERNQGNQGLGILTDDSETEVAIKPTPASLPPLRKVLTKLDVVELTRQNGMASPSSPRSVSPVRLKRKTSRLVLATTMENVEETPTKTAEAAVLGKSPNIEQRDPRRSPSPPLLATSRLRKQRSQASLGKGVDFGLRVGTIERSTSPPTPALNSVPATPKSRQKPNNARLRRPPSVPELRSQSFAQNRRQSVNQTSEFGSIGMATEQATRMLKTYRKKLALNKDTVDLDDLEDEVTALLKIVRERKESKQPPLPPMGQPHSSAAWAPGRREQGKAATEGDVEQLAVLMERANMADTPTMLMKAKGQDIVASEG</sequence>
<comment type="caution">
    <text evidence="2">The sequence shown here is derived from an EMBL/GenBank/DDBJ whole genome shotgun (WGS) entry which is preliminary data.</text>
</comment>
<name>A0AAV9PWX5_9PEZI</name>
<dbReference type="PANTHER" id="PTHR45589:SF1">
    <property type="entry name" value="WD REPEAT DOMAIN 62, ISOFORM G"/>
    <property type="match status" value="1"/>
</dbReference>
<dbReference type="InterPro" id="IPR001680">
    <property type="entry name" value="WD40_rpt"/>
</dbReference>
<dbReference type="InterPro" id="IPR052779">
    <property type="entry name" value="WDR62"/>
</dbReference>
<protein>
    <submittedName>
        <fullName evidence="2">Uncharacterized protein</fullName>
    </submittedName>
</protein>
<dbReference type="Gene3D" id="2.130.10.10">
    <property type="entry name" value="YVTN repeat-like/Quinoprotein amine dehydrogenase"/>
    <property type="match status" value="3"/>
</dbReference>
<dbReference type="InterPro" id="IPR036322">
    <property type="entry name" value="WD40_repeat_dom_sf"/>
</dbReference>
<evidence type="ECO:0000313" key="2">
    <source>
        <dbReference type="EMBL" id="KAK5528645.1"/>
    </source>
</evidence>
<feature type="compositionally biased region" description="Polar residues" evidence="1">
    <location>
        <begin position="11"/>
        <end position="25"/>
    </location>
</feature>
<dbReference type="EMBL" id="JAXLQG010000025">
    <property type="protein sequence ID" value="KAK5528645.1"/>
    <property type="molecule type" value="Genomic_DNA"/>
</dbReference>
<feature type="region of interest" description="Disordered" evidence="1">
    <location>
        <begin position="897"/>
        <end position="1015"/>
    </location>
</feature>
<feature type="region of interest" description="Disordered" evidence="1">
    <location>
        <begin position="94"/>
        <end position="143"/>
    </location>
</feature>
<accession>A0AAV9PWX5</accession>
<dbReference type="SUPFAM" id="SSF50978">
    <property type="entry name" value="WD40 repeat-like"/>
    <property type="match status" value="2"/>
</dbReference>
<feature type="compositionally biased region" description="Polar residues" evidence="1">
    <location>
        <begin position="958"/>
        <end position="972"/>
    </location>
</feature>
<dbReference type="SMART" id="SM00320">
    <property type="entry name" value="WD40"/>
    <property type="match status" value="8"/>
</dbReference>
<dbReference type="Pfam" id="PF00400">
    <property type="entry name" value="WD40"/>
    <property type="match status" value="4"/>
</dbReference>
<feature type="region of interest" description="Disordered" evidence="1">
    <location>
        <begin position="1"/>
        <end position="43"/>
    </location>
</feature>
<dbReference type="Proteomes" id="UP001345827">
    <property type="component" value="Unassembled WGS sequence"/>
</dbReference>
<keyword evidence="3" id="KW-1185">Reference proteome</keyword>
<evidence type="ECO:0000313" key="3">
    <source>
        <dbReference type="Proteomes" id="UP001345827"/>
    </source>
</evidence>
<proteinExistence type="predicted"/>